<dbReference type="InterPro" id="IPR036396">
    <property type="entry name" value="Cyt_P450_sf"/>
</dbReference>
<dbReference type="VEuPathDB" id="FungiDB:MGL_1059"/>
<keyword evidence="3" id="KW-0479">Metal-binding</keyword>
<dbReference type="OrthoDB" id="1470350at2759"/>
<dbReference type="InterPro" id="IPR001128">
    <property type="entry name" value="Cyt_P450"/>
</dbReference>
<reference evidence="4 5" key="1">
    <citation type="journal article" date="2007" name="Proc. Natl. Acad. Sci. U.S.A.">
        <title>Dandruff-associated Malassezia genomes reveal convergent and divergent virulence traits shared with plant and human fungal pathogens.</title>
        <authorList>
            <person name="Xu J."/>
            <person name="Saunders C.W."/>
            <person name="Hu P."/>
            <person name="Grant R.A."/>
            <person name="Boekhout T."/>
            <person name="Kuramae E.E."/>
            <person name="Kronstad J.W."/>
            <person name="Deangelis Y.M."/>
            <person name="Reeder N.L."/>
            <person name="Johnstone K.R."/>
            <person name="Leland M."/>
            <person name="Fieno A.M."/>
            <person name="Begley W.M."/>
            <person name="Sun Y."/>
            <person name="Lacey M.P."/>
            <person name="Chaudhary T."/>
            <person name="Keough T."/>
            <person name="Chu L."/>
            <person name="Sears R."/>
            <person name="Yuan B."/>
            <person name="Dawson T.L.Jr."/>
        </authorList>
    </citation>
    <scope>NUCLEOTIDE SEQUENCE [LARGE SCALE GENOMIC DNA]</scope>
    <source>
        <strain evidence="5">ATCC MYA-4612 / CBS 7966</strain>
    </source>
</reference>
<protein>
    <recommendedName>
        <fullName evidence="6">Cytochrome P450</fullName>
    </recommendedName>
</protein>
<dbReference type="PANTHER" id="PTHR24305">
    <property type="entry name" value="CYTOCHROME P450"/>
    <property type="match status" value="1"/>
</dbReference>
<dbReference type="GeneID" id="5856096"/>
<dbReference type="InParanoid" id="A8PWA8"/>
<feature type="binding site" description="axial binding residue" evidence="3">
    <location>
        <position position="422"/>
    </location>
    <ligand>
        <name>heme</name>
        <dbReference type="ChEBI" id="CHEBI:30413"/>
    </ligand>
    <ligandPart>
        <name>Fe</name>
        <dbReference type="ChEBI" id="CHEBI:18248"/>
    </ligandPart>
</feature>
<evidence type="ECO:0000313" key="4">
    <source>
        <dbReference type="EMBL" id="EDP44577.1"/>
    </source>
</evidence>
<dbReference type="GO" id="GO:0005506">
    <property type="term" value="F:iron ion binding"/>
    <property type="evidence" value="ECO:0007669"/>
    <property type="project" value="InterPro"/>
</dbReference>
<dbReference type="PRINTS" id="PR00385">
    <property type="entry name" value="P450"/>
</dbReference>
<keyword evidence="2" id="KW-0560">Oxidoreductase</keyword>
<dbReference type="GO" id="GO:0020037">
    <property type="term" value="F:heme binding"/>
    <property type="evidence" value="ECO:0007669"/>
    <property type="project" value="InterPro"/>
</dbReference>
<dbReference type="OMA" id="VLHQYTE"/>
<dbReference type="RefSeq" id="XP_001731791.1">
    <property type="nucleotide sequence ID" value="XM_001731739.1"/>
</dbReference>
<dbReference type="CDD" id="cd11069">
    <property type="entry name" value="CYP_FUM15-like"/>
    <property type="match status" value="1"/>
</dbReference>
<keyword evidence="3" id="KW-0408">Iron</keyword>
<keyword evidence="5" id="KW-1185">Reference proteome</keyword>
<dbReference type="InterPro" id="IPR002401">
    <property type="entry name" value="Cyt_P450_E_grp-I"/>
</dbReference>
<dbReference type="STRING" id="425265.A8PWA8"/>
<dbReference type="PANTHER" id="PTHR24305:SF166">
    <property type="entry name" value="CYTOCHROME P450 12A4, MITOCHONDRIAL-RELATED"/>
    <property type="match status" value="1"/>
</dbReference>
<comment type="caution">
    <text evidence="4">The sequence shown here is derived from an EMBL/GenBank/DDBJ whole genome shotgun (WGS) entry which is preliminary data.</text>
</comment>
<dbReference type="SUPFAM" id="SSF48264">
    <property type="entry name" value="Cytochrome P450"/>
    <property type="match status" value="1"/>
</dbReference>
<proteinExistence type="inferred from homology"/>
<evidence type="ECO:0000313" key="5">
    <source>
        <dbReference type="Proteomes" id="UP000008837"/>
    </source>
</evidence>
<dbReference type="PRINTS" id="PR00463">
    <property type="entry name" value="EP450I"/>
</dbReference>
<evidence type="ECO:0008006" key="6">
    <source>
        <dbReference type="Google" id="ProtNLM"/>
    </source>
</evidence>
<keyword evidence="3" id="KW-0349">Heme</keyword>
<gene>
    <name evidence="4" type="ORF">MGL_1059</name>
</gene>
<dbReference type="EMBL" id="AAYY01000003">
    <property type="protein sequence ID" value="EDP44577.1"/>
    <property type="molecule type" value="Genomic_DNA"/>
</dbReference>
<sequence>MFGEPRLMLTDPVGLDHVLRKRAYAFPKIRLAQRLIGGVMGNGLLVAEGEVHRRQRRAIQPGFHSRAIKRLAPVFQQHAFNLLAYLRTQTREHDSQLIDVYTPLSAAALDALGDGALGASFGALASLIVHPSGIVHAAHPLTAALDRTLRIASHPSKYALLMDTATLYFPILEHIPIGLSSHAFRREARVLFDLAGSIVDDAQARIRCETHDTSPDILASLLRANANAKRARSGEKKHSVLDHAILTDAELHAQVSTFIFAGHETTATQMAWLLLFLAKDQRRQQTLREAIGAKRAALGLMPHARAEPTEACERALSAEELEDIPYLDWCVRECLRLQAAIHTTSRVATDTDWIPLSSGRSIQVHRGMIVLIPLTSIMTSEHHWGADPEEFRPERWAEPTLKGPRAFPAHNGLSFLMGPRACIGSAFALLEMKVFIATVLSELYFEWDGRPIVPKLWVVARPFDASCQQDACILKIRRISS</sequence>
<dbReference type="GO" id="GO:0016705">
    <property type="term" value="F:oxidoreductase activity, acting on paired donors, with incorporation or reduction of molecular oxygen"/>
    <property type="evidence" value="ECO:0007669"/>
    <property type="project" value="InterPro"/>
</dbReference>
<comment type="cofactor">
    <cofactor evidence="3">
        <name>heme</name>
        <dbReference type="ChEBI" id="CHEBI:30413"/>
    </cofactor>
</comment>
<dbReference type="GO" id="GO:0004497">
    <property type="term" value="F:monooxygenase activity"/>
    <property type="evidence" value="ECO:0007669"/>
    <property type="project" value="InterPro"/>
</dbReference>
<organism evidence="4 5">
    <name type="scientific">Malassezia globosa (strain ATCC MYA-4612 / CBS 7966)</name>
    <name type="common">Dandruff-associated fungus</name>
    <dbReference type="NCBI Taxonomy" id="425265"/>
    <lineage>
        <taxon>Eukaryota</taxon>
        <taxon>Fungi</taxon>
        <taxon>Dikarya</taxon>
        <taxon>Basidiomycota</taxon>
        <taxon>Ustilaginomycotina</taxon>
        <taxon>Malasseziomycetes</taxon>
        <taxon>Malasseziales</taxon>
        <taxon>Malasseziaceae</taxon>
        <taxon>Malassezia</taxon>
    </lineage>
</organism>
<evidence type="ECO:0000256" key="2">
    <source>
        <dbReference type="ARBA" id="ARBA00023002"/>
    </source>
</evidence>
<dbReference type="Pfam" id="PF00067">
    <property type="entry name" value="p450"/>
    <property type="match status" value="1"/>
</dbReference>
<accession>A8PWA8</accession>
<name>A8PWA8_MALGO</name>
<evidence type="ECO:0000256" key="1">
    <source>
        <dbReference type="ARBA" id="ARBA00010617"/>
    </source>
</evidence>
<dbReference type="InterPro" id="IPR050121">
    <property type="entry name" value="Cytochrome_P450_monoxygenase"/>
</dbReference>
<evidence type="ECO:0000256" key="3">
    <source>
        <dbReference type="PIRSR" id="PIRSR602401-1"/>
    </source>
</evidence>
<dbReference type="Proteomes" id="UP000008837">
    <property type="component" value="Unassembled WGS sequence"/>
</dbReference>
<dbReference type="Gene3D" id="1.10.630.10">
    <property type="entry name" value="Cytochrome P450"/>
    <property type="match status" value="1"/>
</dbReference>
<dbReference type="KEGG" id="mgl:MGL_1059"/>
<comment type="similarity">
    <text evidence="1">Belongs to the cytochrome P450 family.</text>
</comment>
<dbReference type="AlphaFoldDB" id="A8PWA8"/>